<feature type="transmembrane region" description="Helical" evidence="1">
    <location>
        <begin position="52"/>
        <end position="73"/>
    </location>
</feature>
<evidence type="ECO:0000256" key="1">
    <source>
        <dbReference type="SAM" id="Phobius"/>
    </source>
</evidence>
<proteinExistence type="predicted"/>
<dbReference type="RefSeq" id="WP_189419421.1">
    <property type="nucleotide sequence ID" value="NZ_BMYZ01000002.1"/>
</dbReference>
<protein>
    <recommendedName>
        <fullName evidence="2">YdbS-like PH domain-containing protein</fullName>
    </recommendedName>
</protein>
<evidence type="ECO:0000313" key="4">
    <source>
        <dbReference type="Proteomes" id="UP000619761"/>
    </source>
</evidence>
<keyword evidence="1" id="KW-1133">Transmembrane helix</keyword>
<dbReference type="PANTHER" id="PTHR34473:SF3">
    <property type="entry name" value="TRANSMEMBRANE PROTEIN-RELATED"/>
    <property type="match status" value="1"/>
</dbReference>
<evidence type="ECO:0000259" key="2">
    <source>
        <dbReference type="Pfam" id="PF03703"/>
    </source>
</evidence>
<dbReference type="EMBL" id="BMYZ01000002">
    <property type="protein sequence ID" value="GGY80392.1"/>
    <property type="molecule type" value="Genomic_DNA"/>
</dbReference>
<feature type="domain" description="YdbS-like PH" evidence="2">
    <location>
        <begin position="78"/>
        <end position="155"/>
    </location>
</feature>
<dbReference type="Proteomes" id="UP000619761">
    <property type="component" value="Unassembled WGS sequence"/>
</dbReference>
<comment type="caution">
    <text evidence="3">The sequence shown here is derived from an EMBL/GenBank/DDBJ whole genome shotgun (WGS) entry which is preliminary data.</text>
</comment>
<dbReference type="InterPro" id="IPR005182">
    <property type="entry name" value="YdbS-like_PH"/>
</dbReference>
<organism evidence="3 4">
    <name type="scientific">Cellvibrio zantedeschiae</name>
    <dbReference type="NCBI Taxonomy" id="1237077"/>
    <lineage>
        <taxon>Bacteria</taxon>
        <taxon>Pseudomonadati</taxon>
        <taxon>Pseudomonadota</taxon>
        <taxon>Gammaproteobacteria</taxon>
        <taxon>Cellvibrionales</taxon>
        <taxon>Cellvibrionaceae</taxon>
        <taxon>Cellvibrio</taxon>
    </lineage>
</organism>
<keyword evidence="4" id="KW-1185">Reference proteome</keyword>
<dbReference type="Pfam" id="PF03703">
    <property type="entry name" value="bPH_2"/>
    <property type="match status" value="1"/>
</dbReference>
<name>A0ABQ3B664_9GAMM</name>
<keyword evidence="1" id="KW-0472">Membrane</keyword>
<accession>A0ABQ3B664</accession>
<feature type="transmembrane region" description="Helical" evidence="1">
    <location>
        <begin position="28"/>
        <end position="46"/>
    </location>
</feature>
<sequence length="171" mass="19058">MESLSLDTSSSDWIPVDKAYLTALRIRFAIIHGIGLAVATLFIVLLPKPAHIVPSIVAAILACSFLFLFFVWAPRTSRRMFYLLREQDINLQRGFLFWKLVSVSTNRIQHLEVSQGPVERSYGLATLVIYTAGTQGSDLKIPGLNIVKAQQLKSQLLNSINAEEADLEESL</sequence>
<keyword evidence="1" id="KW-0812">Transmembrane</keyword>
<evidence type="ECO:0000313" key="3">
    <source>
        <dbReference type="EMBL" id="GGY80392.1"/>
    </source>
</evidence>
<dbReference type="PANTHER" id="PTHR34473">
    <property type="entry name" value="UPF0699 TRANSMEMBRANE PROTEIN YDBS"/>
    <property type="match status" value="1"/>
</dbReference>
<reference evidence="4" key="1">
    <citation type="journal article" date="2019" name="Int. J. Syst. Evol. Microbiol.">
        <title>The Global Catalogue of Microorganisms (GCM) 10K type strain sequencing project: providing services to taxonomists for standard genome sequencing and annotation.</title>
        <authorList>
            <consortium name="The Broad Institute Genomics Platform"/>
            <consortium name="The Broad Institute Genome Sequencing Center for Infectious Disease"/>
            <person name="Wu L."/>
            <person name="Ma J."/>
        </authorList>
    </citation>
    <scope>NUCLEOTIDE SEQUENCE [LARGE SCALE GENOMIC DNA]</scope>
    <source>
        <strain evidence="4">KCTC 32239</strain>
    </source>
</reference>
<gene>
    <name evidence="3" type="ORF">GCM10011613_26770</name>
</gene>